<dbReference type="Pfam" id="PF01292">
    <property type="entry name" value="Ni_hydr_CYTB"/>
    <property type="match status" value="1"/>
</dbReference>
<proteinExistence type="predicted"/>
<evidence type="ECO:0000313" key="9">
    <source>
        <dbReference type="Proteomes" id="UP001549110"/>
    </source>
</evidence>
<reference evidence="8 9" key="1">
    <citation type="submission" date="2024-06" db="EMBL/GenBank/DDBJ databases">
        <title>Genomic Encyclopedia of Type Strains, Phase IV (KMG-IV): sequencing the most valuable type-strain genomes for metagenomic binning, comparative biology and taxonomic classification.</title>
        <authorList>
            <person name="Goeker M."/>
        </authorList>
    </citation>
    <scope>NUCLEOTIDE SEQUENCE [LARGE SCALE GENOMIC DNA]</scope>
    <source>
        <strain evidence="8 9">DSM 17809</strain>
    </source>
</reference>
<dbReference type="PANTHER" id="PTHR30485">
    <property type="entry name" value="NI/FE-HYDROGENASE 1 B-TYPE CYTOCHROME SUBUNIT"/>
    <property type="match status" value="1"/>
</dbReference>
<evidence type="ECO:0000256" key="6">
    <source>
        <dbReference type="SAM" id="Phobius"/>
    </source>
</evidence>
<feature type="domain" description="Cytochrome b561 bacterial/Ni-hydrogenase" evidence="7">
    <location>
        <begin position="10"/>
        <end position="258"/>
    </location>
</feature>
<keyword evidence="4 6" id="KW-1133">Transmembrane helix</keyword>
<keyword evidence="9" id="KW-1185">Reference proteome</keyword>
<dbReference type="RefSeq" id="WP_331929065.1">
    <property type="nucleotide sequence ID" value="NZ_JBEPLU010000001.1"/>
</dbReference>
<keyword evidence="5 6" id="KW-0472">Membrane</keyword>
<evidence type="ECO:0000256" key="2">
    <source>
        <dbReference type="ARBA" id="ARBA00022475"/>
    </source>
</evidence>
<comment type="caution">
    <text evidence="8">The sequence shown here is derived from an EMBL/GenBank/DDBJ whole genome shotgun (WGS) entry which is preliminary data.</text>
</comment>
<dbReference type="InterPro" id="IPR051542">
    <property type="entry name" value="Hydrogenase_cytochrome"/>
</dbReference>
<evidence type="ECO:0000259" key="7">
    <source>
        <dbReference type="Pfam" id="PF01292"/>
    </source>
</evidence>
<evidence type="ECO:0000313" key="8">
    <source>
        <dbReference type="EMBL" id="MET3526162.1"/>
    </source>
</evidence>
<dbReference type="InterPro" id="IPR016174">
    <property type="entry name" value="Di-haem_cyt_TM"/>
</dbReference>
<accession>A0ABV2EGJ4</accession>
<dbReference type="Proteomes" id="UP001549110">
    <property type="component" value="Unassembled WGS sequence"/>
</dbReference>
<sequence length="268" mass="29632">MPSSAVLVRRHSLIVRLTHWINVLALLVLLASGLQIFNAHPALYWGDVSTFAQPWAAMVAGERGDQAVGVTRIGSAMFETTGLFGFSGGEVRGFPAWATLPSYRSLADGRRWHFFFAWIFALNGLVYLLAAFAGGHLRRDLLPGRDQLAPGHIWREVVDHSRLRFAKGEAARRYNVLQKLSYLAVVLILLPLMVLTGLSMSPGMNAGFPWLPELFGGRQSARTIHFLTASLLVLFVLVHVLMVLLSSPWNSLRAMVTGQFAIRQEGGR</sequence>
<dbReference type="Gene3D" id="1.20.950.20">
    <property type="entry name" value="Transmembrane di-heme cytochromes, Chain C"/>
    <property type="match status" value="1"/>
</dbReference>
<evidence type="ECO:0000256" key="1">
    <source>
        <dbReference type="ARBA" id="ARBA00004651"/>
    </source>
</evidence>
<evidence type="ECO:0000256" key="3">
    <source>
        <dbReference type="ARBA" id="ARBA00022692"/>
    </source>
</evidence>
<evidence type="ECO:0000256" key="5">
    <source>
        <dbReference type="ARBA" id="ARBA00023136"/>
    </source>
</evidence>
<keyword evidence="2" id="KW-1003">Cell membrane</keyword>
<keyword evidence="3 6" id="KW-0812">Transmembrane</keyword>
<dbReference type="SUPFAM" id="SSF81342">
    <property type="entry name" value="Transmembrane di-heme cytochromes"/>
    <property type="match status" value="1"/>
</dbReference>
<dbReference type="EMBL" id="JBEPLU010000001">
    <property type="protein sequence ID" value="MET3526162.1"/>
    <property type="molecule type" value="Genomic_DNA"/>
</dbReference>
<dbReference type="PANTHER" id="PTHR30485:SF1">
    <property type="entry name" value="CYTOCHROME YDHU-RELATED"/>
    <property type="match status" value="1"/>
</dbReference>
<feature type="transmembrane region" description="Helical" evidence="6">
    <location>
        <begin position="224"/>
        <end position="245"/>
    </location>
</feature>
<feature type="transmembrane region" description="Helical" evidence="6">
    <location>
        <begin position="112"/>
        <end position="135"/>
    </location>
</feature>
<protein>
    <submittedName>
        <fullName evidence="8">Thiosulfate reductase cytochrome b subunit</fullName>
    </submittedName>
</protein>
<dbReference type="InterPro" id="IPR011577">
    <property type="entry name" value="Cyt_b561_bac/Ni-Hgenase"/>
</dbReference>
<gene>
    <name evidence="8" type="ORF">ABID41_001257</name>
</gene>
<name>A0ABV2EGJ4_9CAUL</name>
<evidence type="ECO:0000256" key="4">
    <source>
        <dbReference type="ARBA" id="ARBA00022989"/>
    </source>
</evidence>
<organism evidence="8 9">
    <name type="scientific">Phenylobacterium koreense</name>
    <dbReference type="NCBI Taxonomy" id="266125"/>
    <lineage>
        <taxon>Bacteria</taxon>
        <taxon>Pseudomonadati</taxon>
        <taxon>Pseudomonadota</taxon>
        <taxon>Alphaproteobacteria</taxon>
        <taxon>Caulobacterales</taxon>
        <taxon>Caulobacteraceae</taxon>
        <taxon>Phenylobacterium</taxon>
    </lineage>
</organism>
<feature type="transmembrane region" description="Helical" evidence="6">
    <location>
        <begin position="20"/>
        <end position="37"/>
    </location>
</feature>
<comment type="subcellular location">
    <subcellularLocation>
        <location evidence="1">Cell membrane</location>
        <topology evidence="1">Multi-pass membrane protein</topology>
    </subcellularLocation>
</comment>
<feature type="transmembrane region" description="Helical" evidence="6">
    <location>
        <begin position="182"/>
        <end position="204"/>
    </location>
</feature>